<organism evidence="1 2">
    <name type="scientific">Solanum commersonii</name>
    <name type="common">Commerson's wild potato</name>
    <name type="synonym">Commerson's nightshade</name>
    <dbReference type="NCBI Taxonomy" id="4109"/>
    <lineage>
        <taxon>Eukaryota</taxon>
        <taxon>Viridiplantae</taxon>
        <taxon>Streptophyta</taxon>
        <taxon>Embryophyta</taxon>
        <taxon>Tracheophyta</taxon>
        <taxon>Spermatophyta</taxon>
        <taxon>Magnoliopsida</taxon>
        <taxon>eudicotyledons</taxon>
        <taxon>Gunneridae</taxon>
        <taxon>Pentapetalae</taxon>
        <taxon>asterids</taxon>
        <taxon>lamiids</taxon>
        <taxon>Solanales</taxon>
        <taxon>Solanaceae</taxon>
        <taxon>Solanoideae</taxon>
        <taxon>Solaneae</taxon>
        <taxon>Solanum</taxon>
    </lineage>
</organism>
<evidence type="ECO:0000313" key="1">
    <source>
        <dbReference type="EMBL" id="KAG5584147.1"/>
    </source>
</evidence>
<accession>A0A9J5X7E6</accession>
<gene>
    <name evidence="1" type="ORF">H5410_044581</name>
</gene>
<evidence type="ECO:0000313" key="2">
    <source>
        <dbReference type="Proteomes" id="UP000824120"/>
    </source>
</evidence>
<dbReference type="AlphaFoldDB" id="A0A9J5X7E6"/>
<comment type="caution">
    <text evidence="1">The sequence shown here is derived from an EMBL/GenBank/DDBJ whole genome shotgun (WGS) entry which is preliminary data.</text>
</comment>
<proteinExistence type="predicted"/>
<name>A0A9J5X7E6_SOLCO</name>
<sequence>MMLKLILDILNTLLDTNYERSLFMWFAGAAESRWFLKLWTERSFTLIAAQADEELYRQTSVELFIVNFFCAQHHNPHFTLSYCILNDANMKGVFSRIEHKNVNMLCCNISQIESKEDGMNTNLAFTQHLRH</sequence>
<keyword evidence="2" id="KW-1185">Reference proteome</keyword>
<protein>
    <submittedName>
        <fullName evidence="1">Uncharacterized protein</fullName>
    </submittedName>
</protein>
<dbReference type="EMBL" id="JACXVP010000009">
    <property type="protein sequence ID" value="KAG5584147.1"/>
    <property type="molecule type" value="Genomic_DNA"/>
</dbReference>
<dbReference type="Proteomes" id="UP000824120">
    <property type="component" value="Chromosome 9"/>
</dbReference>
<reference evidence="1 2" key="1">
    <citation type="submission" date="2020-09" db="EMBL/GenBank/DDBJ databases">
        <title>De no assembly of potato wild relative species, Solanum commersonii.</title>
        <authorList>
            <person name="Cho K."/>
        </authorList>
    </citation>
    <scope>NUCLEOTIDE SEQUENCE [LARGE SCALE GENOMIC DNA]</scope>
    <source>
        <strain evidence="1">LZ3.2</strain>
        <tissue evidence="1">Leaf</tissue>
    </source>
</reference>